<dbReference type="RefSeq" id="WP_128249780.1">
    <property type="nucleotide sequence ID" value="NZ_CP034951.1"/>
</dbReference>
<evidence type="ECO:0000313" key="1">
    <source>
        <dbReference type="EMBL" id="QAA81392.1"/>
    </source>
</evidence>
<sequence length="116" mass="13793">MKITKETLTKDAKELGIKPELYISWTQYNNFIFTRNKNDKSIQYKWKDNEHSIKGLTVKINFINNEYLSFEIEKNWKEDLLSMRLFPFTENNAAAVYVIMIAAIEQYVKNTKSKTK</sequence>
<reference evidence="1 2" key="1">
    <citation type="submission" date="2019-01" db="EMBL/GenBank/DDBJ databases">
        <title>Complete genome sequencing of Aequorivita sp. H23M31.</title>
        <authorList>
            <person name="Bae J.-W."/>
        </authorList>
    </citation>
    <scope>NUCLEOTIDE SEQUENCE [LARGE SCALE GENOMIC DNA]</scope>
    <source>
        <strain evidence="1 2">H23M31</strain>
    </source>
</reference>
<dbReference type="EMBL" id="CP034951">
    <property type="protein sequence ID" value="QAA81392.1"/>
    <property type="molecule type" value="Genomic_DNA"/>
</dbReference>
<keyword evidence="2" id="KW-1185">Reference proteome</keyword>
<dbReference type="KEGG" id="aev:EI546_06460"/>
<dbReference type="Proteomes" id="UP000285517">
    <property type="component" value="Chromosome"/>
</dbReference>
<gene>
    <name evidence="1" type="ORF">EI546_06460</name>
</gene>
<dbReference type="AlphaFoldDB" id="A0A410G2A1"/>
<accession>A0A410G2A1</accession>
<proteinExistence type="predicted"/>
<name>A0A410G2A1_9FLAO</name>
<protein>
    <submittedName>
        <fullName evidence="1">Uncharacterized protein</fullName>
    </submittedName>
</protein>
<evidence type="ECO:0000313" key="2">
    <source>
        <dbReference type="Proteomes" id="UP000285517"/>
    </source>
</evidence>
<organism evidence="1 2">
    <name type="scientific">Aequorivita ciconiae</name>
    <dbReference type="NCBI Taxonomy" id="2494375"/>
    <lineage>
        <taxon>Bacteria</taxon>
        <taxon>Pseudomonadati</taxon>
        <taxon>Bacteroidota</taxon>
        <taxon>Flavobacteriia</taxon>
        <taxon>Flavobacteriales</taxon>
        <taxon>Flavobacteriaceae</taxon>
        <taxon>Aequorivita</taxon>
    </lineage>
</organism>